<proteinExistence type="predicted"/>
<comment type="caution">
    <text evidence="1">The sequence shown here is derived from an EMBL/GenBank/DDBJ whole genome shotgun (WGS) entry which is preliminary data.</text>
</comment>
<sequence>MSHRGFNILFVPPYLSVFVNADGLSSLCRKRSFGYFLSLCVEINHFSYICYVLIDKDYLINVDDI</sequence>
<keyword evidence="2" id="KW-1185">Reference proteome</keyword>
<name>A0ABN0CKT8_9BACE</name>
<dbReference type="EMBL" id="AFBM01000031">
    <property type="protein sequence ID" value="EGF49872.1"/>
    <property type="molecule type" value="Genomic_DNA"/>
</dbReference>
<gene>
    <name evidence="1" type="ORF">HMPREF9445_03246</name>
</gene>
<evidence type="ECO:0000313" key="2">
    <source>
        <dbReference type="Proteomes" id="UP000010321"/>
    </source>
</evidence>
<organism evidence="1 2">
    <name type="scientific">Bacteroides clarus YIT 12056</name>
    <dbReference type="NCBI Taxonomy" id="762984"/>
    <lineage>
        <taxon>Bacteria</taxon>
        <taxon>Pseudomonadati</taxon>
        <taxon>Bacteroidota</taxon>
        <taxon>Bacteroidia</taxon>
        <taxon>Bacteroidales</taxon>
        <taxon>Bacteroidaceae</taxon>
        <taxon>Bacteroides</taxon>
    </lineage>
</organism>
<reference evidence="1 2" key="1">
    <citation type="submission" date="2011-02" db="EMBL/GenBank/DDBJ databases">
        <authorList>
            <person name="Weinstock G."/>
            <person name="Sodergren E."/>
            <person name="Clifton S."/>
            <person name="Fulton L."/>
            <person name="Fulton B."/>
            <person name="Courtney L."/>
            <person name="Fronick C."/>
            <person name="Harrison M."/>
            <person name="Strong C."/>
            <person name="Farmer C."/>
            <person name="Delahaunty K."/>
            <person name="Markovic C."/>
            <person name="Hall O."/>
            <person name="Minx P."/>
            <person name="Tomlinson C."/>
            <person name="Mitreva M."/>
            <person name="Hou S."/>
            <person name="Chen J."/>
            <person name="Wollam A."/>
            <person name="Pepin K.H."/>
            <person name="Johnson M."/>
            <person name="Bhonagiri V."/>
            <person name="Zhang X."/>
            <person name="Suruliraj S."/>
            <person name="Warren W."/>
            <person name="Chinwalla A."/>
            <person name="Mardis E.R."/>
            <person name="Wilson R.K."/>
        </authorList>
    </citation>
    <scope>NUCLEOTIDE SEQUENCE [LARGE SCALE GENOMIC DNA]</scope>
    <source>
        <strain evidence="1 2">YIT 12056</strain>
    </source>
</reference>
<dbReference type="Proteomes" id="UP000010321">
    <property type="component" value="Unassembled WGS sequence"/>
</dbReference>
<accession>A0ABN0CKT8</accession>
<protein>
    <submittedName>
        <fullName evidence="1">Uncharacterized protein</fullName>
    </submittedName>
</protein>
<evidence type="ECO:0000313" key="1">
    <source>
        <dbReference type="EMBL" id="EGF49872.1"/>
    </source>
</evidence>